<feature type="chain" id="PRO_5029757103" evidence="1">
    <location>
        <begin position="18"/>
        <end position="464"/>
    </location>
</feature>
<feature type="signal peptide" evidence="1">
    <location>
        <begin position="1"/>
        <end position="17"/>
    </location>
</feature>
<sequence length="464" mass="52853">MNRLLFFGCLLTQPVFAQAPDSLTVEARVWSRDKNRQIVYSDWKPFRAMTVERLNGFRPVSSPKLSTYGGDASRTWRKTGFFRTENVDGRWWLVDPEGHPYISLAVNSVRPGQSPNNRKAFDESFGNPDRWIAQTKQVFNRAGFTEAGSWSEVDPIRQYNQTTPKPLVYSVMLSFLSTFERDWKTKHPNTELPPAPLLVFDSTFAQFCRDHARRADTYRTDPNVLGYFSDNEIAFTNSLLDQALKAPNTPAYRAASDWLTGRGSNLQALTDADREAFQGLVAGVYYRSVVPALKAIDPNHLYLGTRLHANAKYNPAIFAAAEPFIDVISINFYGQWQPTKASFLKWAAWSKKPFIITEFYTKGADTGMPNMSGAGWLVRTQADRAVHYQNFCLSLLQARNCVGWHWFRYQDNDPADLSADPSNNDSNKGLVDTRFVAYDALINGMKSLNDNRFELINYFDKTRK</sequence>
<reference evidence="2 3" key="1">
    <citation type="submission" date="2019-10" db="EMBL/GenBank/DDBJ databases">
        <title>Rudanella paleaurantiibacter sp. nov., isolated from sludge.</title>
        <authorList>
            <person name="Xu S.Q."/>
        </authorList>
    </citation>
    <scope>NUCLEOTIDE SEQUENCE [LARGE SCALE GENOMIC DNA]</scope>
    <source>
        <strain evidence="2 3">HX-22-17</strain>
    </source>
</reference>
<accession>A0A7J5TU87</accession>
<organism evidence="2 3">
    <name type="scientific">Rudanella paleaurantiibacter</name>
    <dbReference type="NCBI Taxonomy" id="2614655"/>
    <lineage>
        <taxon>Bacteria</taxon>
        <taxon>Pseudomonadati</taxon>
        <taxon>Bacteroidota</taxon>
        <taxon>Cytophagia</taxon>
        <taxon>Cytophagales</taxon>
        <taxon>Cytophagaceae</taxon>
        <taxon>Rudanella</taxon>
    </lineage>
</organism>
<gene>
    <name evidence="2" type="ORF">F5984_22325</name>
</gene>
<keyword evidence="1" id="KW-0732">Signal</keyword>
<proteinExistence type="predicted"/>
<protein>
    <submittedName>
        <fullName evidence="2">Agarase</fullName>
    </submittedName>
</protein>
<dbReference type="RefSeq" id="WP_152126439.1">
    <property type="nucleotide sequence ID" value="NZ_WELI01000011.1"/>
</dbReference>
<keyword evidence="3" id="KW-1185">Reference proteome</keyword>
<dbReference type="EMBL" id="WELI01000011">
    <property type="protein sequence ID" value="KAB7727363.1"/>
    <property type="molecule type" value="Genomic_DNA"/>
</dbReference>
<evidence type="ECO:0000256" key="1">
    <source>
        <dbReference type="SAM" id="SignalP"/>
    </source>
</evidence>
<evidence type="ECO:0000313" key="3">
    <source>
        <dbReference type="Proteomes" id="UP000488299"/>
    </source>
</evidence>
<dbReference type="SUPFAM" id="SSF51445">
    <property type="entry name" value="(Trans)glycosidases"/>
    <property type="match status" value="1"/>
</dbReference>
<dbReference type="InterPro" id="IPR017853">
    <property type="entry name" value="GH"/>
</dbReference>
<evidence type="ECO:0000313" key="2">
    <source>
        <dbReference type="EMBL" id="KAB7727363.1"/>
    </source>
</evidence>
<dbReference type="Gene3D" id="3.20.20.80">
    <property type="entry name" value="Glycosidases"/>
    <property type="match status" value="2"/>
</dbReference>
<comment type="caution">
    <text evidence="2">The sequence shown here is derived from an EMBL/GenBank/DDBJ whole genome shotgun (WGS) entry which is preliminary data.</text>
</comment>
<dbReference type="AlphaFoldDB" id="A0A7J5TU87"/>
<dbReference type="Proteomes" id="UP000488299">
    <property type="component" value="Unassembled WGS sequence"/>
</dbReference>
<name>A0A7J5TU87_9BACT</name>